<dbReference type="Pfam" id="PF09932">
    <property type="entry name" value="DUF2164"/>
    <property type="match status" value="1"/>
</dbReference>
<dbReference type="Proteomes" id="UP000236497">
    <property type="component" value="Unassembled WGS sequence"/>
</dbReference>
<protein>
    <submittedName>
        <fullName evidence="1">Uncharacterized protein</fullName>
    </submittedName>
</protein>
<proteinExistence type="predicted"/>
<reference evidence="1 2" key="1">
    <citation type="submission" date="2015-06" db="EMBL/GenBank/DDBJ databases">
        <authorList>
            <person name="Wibberg Daniel"/>
        </authorList>
    </citation>
    <scope>NUCLEOTIDE SEQUENCE [LARGE SCALE GENOMIC DNA]</scope>
    <source>
        <strain evidence="1 2">T3/55T</strain>
    </source>
</reference>
<evidence type="ECO:0000313" key="1">
    <source>
        <dbReference type="EMBL" id="CRZ33529.1"/>
    </source>
</evidence>
<dbReference type="EMBL" id="CVTD020000008">
    <property type="protein sequence ID" value="CRZ33529.1"/>
    <property type="molecule type" value="Genomic_DNA"/>
</dbReference>
<sequence length="43" mass="5239">MILDFFLVSLGPVIYNKALDDAKRWFDKRFEDIEADYYSLYKE</sequence>
<dbReference type="AlphaFoldDB" id="A0A0H5SDQ5"/>
<organism evidence="1 2">
    <name type="scientific">Herbinix hemicellulosilytica</name>
    <dbReference type="NCBI Taxonomy" id="1564487"/>
    <lineage>
        <taxon>Bacteria</taxon>
        <taxon>Bacillati</taxon>
        <taxon>Bacillota</taxon>
        <taxon>Clostridia</taxon>
        <taxon>Lachnospirales</taxon>
        <taxon>Lachnospiraceae</taxon>
        <taxon>Herbinix</taxon>
    </lineage>
</organism>
<gene>
    <name evidence="1" type="ORF">HHT355_0319</name>
</gene>
<name>A0A0H5SDQ5_HERHM</name>
<accession>A0A0H5SDQ5</accession>
<dbReference type="InterPro" id="IPR018680">
    <property type="entry name" value="DUF2164"/>
</dbReference>
<evidence type="ECO:0000313" key="2">
    <source>
        <dbReference type="Proteomes" id="UP000236497"/>
    </source>
</evidence>
<keyword evidence="2" id="KW-1185">Reference proteome</keyword>